<proteinExistence type="predicted"/>
<dbReference type="CDD" id="cd06587">
    <property type="entry name" value="VOC"/>
    <property type="match status" value="1"/>
</dbReference>
<dbReference type="Gene3D" id="3.10.180.10">
    <property type="entry name" value="2,3-Dihydroxybiphenyl 1,2-Dioxygenase, domain 1"/>
    <property type="match status" value="1"/>
</dbReference>
<dbReference type="GO" id="GO:0004493">
    <property type="term" value="F:methylmalonyl-CoA epimerase activity"/>
    <property type="evidence" value="ECO:0007669"/>
    <property type="project" value="TreeGrafter"/>
</dbReference>
<dbReference type="SUPFAM" id="SSF54593">
    <property type="entry name" value="Glyoxalase/Bleomycin resistance protein/Dihydroxybiphenyl dioxygenase"/>
    <property type="match status" value="1"/>
</dbReference>
<dbReference type="InterPro" id="IPR029068">
    <property type="entry name" value="Glyas_Bleomycin-R_OHBP_Dase"/>
</dbReference>
<dbReference type="InterPro" id="IPR051785">
    <property type="entry name" value="MMCE/EMCE_epimerase"/>
</dbReference>
<dbReference type="PROSITE" id="PS51819">
    <property type="entry name" value="VOC"/>
    <property type="match status" value="1"/>
</dbReference>
<keyword evidence="4" id="KW-1185">Reference proteome</keyword>
<accession>A0A7G9FVT5</accession>
<evidence type="ECO:0000313" key="4">
    <source>
        <dbReference type="Proteomes" id="UP000515981"/>
    </source>
</evidence>
<dbReference type="Proteomes" id="UP000515981">
    <property type="component" value="Chromosome"/>
</dbReference>
<dbReference type="InterPro" id="IPR004360">
    <property type="entry name" value="Glyas_Fos-R_dOase_dom"/>
</dbReference>
<keyword evidence="1" id="KW-0479">Metal-binding</keyword>
<sequence length="130" mass="14813">MEQKYGVTGIAHIGIPTNDIEKTIEFYKRLGFQVLLETYNEKACEKVAFLQLQNYSIETFENHQAAMADGAYQHVALDVTDIDAAYEKICSEGHEIITNGIEALPFWDNGVKFFMIKGPNEEKIEFCQKL</sequence>
<dbReference type="InterPro" id="IPR037523">
    <property type="entry name" value="VOC_core"/>
</dbReference>
<evidence type="ECO:0000256" key="1">
    <source>
        <dbReference type="ARBA" id="ARBA00022723"/>
    </source>
</evidence>
<name>A0A7G9FVT5_9FIRM</name>
<dbReference type="PANTHER" id="PTHR43048:SF3">
    <property type="entry name" value="METHYLMALONYL-COA EPIMERASE, MITOCHONDRIAL"/>
    <property type="match status" value="1"/>
</dbReference>
<dbReference type="EMBL" id="CP060633">
    <property type="protein sequence ID" value="QNM02667.1"/>
    <property type="molecule type" value="Genomic_DNA"/>
</dbReference>
<organism evidence="3 4">
    <name type="scientific">Simiaoa sunii</name>
    <dbReference type="NCBI Taxonomy" id="2763672"/>
    <lineage>
        <taxon>Bacteria</taxon>
        <taxon>Bacillati</taxon>
        <taxon>Bacillota</taxon>
        <taxon>Clostridia</taxon>
        <taxon>Lachnospirales</taxon>
        <taxon>Lachnospiraceae</taxon>
        <taxon>Simiaoa</taxon>
    </lineage>
</organism>
<gene>
    <name evidence="3" type="ORF">H9Q77_00275</name>
</gene>
<evidence type="ECO:0000313" key="3">
    <source>
        <dbReference type="EMBL" id="QNM02667.1"/>
    </source>
</evidence>
<dbReference type="AlphaFoldDB" id="A0A7G9FVT5"/>
<dbReference type="RefSeq" id="WP_118545968.1">
    <property type="nucleotide sequence ID" value="NZ_CP060633.1"/>
</dbReference>
<dbReference type="GO" id="GO:0046491">
    <property type="term" value="P:L-methylmalonyl-CoA metabolic process"/>
    <property type="evidence" value="ECO:0007669"/>
    <property type="project" value="TreeGrafter"/>
</dbReference>
<dbReference type="PANTHER" id="PTHR43048">
    <property type="entry name" value="METHYLMALONYL-COA EPIMERASE"/>
    <property type="match status" value="1"/>
</dbReference>
<evidence type="ECO:0000259" key="2">
    <source>
        <dbReference type="PROSITE" id="PS51819"/>
    </source>
</evidence>
<dbReference type="GO" id="GO:0046872">
    <property type="term" value="F:metal ion binding"/>
    <property type="evidence" value="ECO:0007669"/>
    <property type="project" value="UniProtKB-KW"/>
</dbReference>
<protein>
    <submittedName>
        <fullName evidence="3">VOC family protein</fullName>
    </submittedName>
</protein>
<dbReference type="Pfam" id="PF00903">
    <property type="entry name" value="Glyoxalase"/>
    <property type="match status" value="1"/>
</dbReference>
<dbReference type="KEGG" id="ssun:H9Q77_00275"/>
<reference evidence="3 4" key="1">
    <citation type="submission" date="2020-08" db="EMBL/GenBank/DDBJ databases">
        <authorList>
            <person name="Liu C."/>
            <person name="Sun Q."/>
        </authorList>
    </citation>
    <scope>NUCLEOTIDE SEQUENCE [LARGE SCALE GENOMIC DNA]</scope>
    <source>
        <strain evidence="3 4">NSJ-8</strain>
    </source>
</reference>
<feature type="domain" description="VOC" evidence="2">
    <location>
        <begin position="9"/>
        <end position="129"/>
    </location>
</feature>